<dbReference type="Proteomes" id="UP001056120">
    <property type="component" value="Linkage Group LG04"/>
</dbReference>
<evidence type="ECO:0000313" key="1">
    <source>
        <dbReference type="EMBL" id="KAI3819195.1"/>
    </source>
</evidence>
<accession>A0ACB9JFX6</accession>
<protein>
    <submittedName>
        <fullName evidence="1">Uncharacterized protein</fullName>
    </submittedName>
</protein>
<keyword evidence="2" id="KW-1185">Reference proteome</keyword>
<sequence>MRCEFGFRLHRYRALGVSSLEYQRTSRFLWMNSGLNFSTSTTSTVGPETELPIPSVLGVIGSLRELFVPLLAIVLLLFVLVAPVFRGDFKWRMKKT</sequence>
<dbReference type="EMBL" id="CM042021">
    <property type="protein sequence ID" value="KAI3819195.1"/>
    <property type="molecule type" value="Genomic_DNA"/>
</dbReference>
<organism evidence="1 2">
    <name type="scientific">Smallanthus sonchifolius</name>
    <dbReference type="NCBI Taxonomy" id="185202"/>
    <lineage>
        <taxon>Eukaryota</taxon>
        <taxon>Viridiplantae</taxon>
        <taxon>Streptophyta</taxon>
        <taxon>Embryophyta</taxon>
        <taxon>Tracheophyta</taxon>
        <taxon>Spermatophyta</taxon>
        <taxon>Magnoliopsida</taxon>
        <taxon>eudicotyledons</taxon>
        <taxon>Gunneridae</taxon>
        <taxon>Pentapetalae</taxon>
        <taxon>asterids</taxon>
        <taxon>campanulids</taxon>
        <taxon>Asterales</taxon>
        <taxon>Asteraceae</taxon>
        <taxon>Asteroideae</taxon>
        <taxon>Heliantheae alliance</taxon>
        <taxon>Millerieae</taxon>
        <taxon>Smallanthus</taxon>
    </lineage>
</organism>
<reference evidence="1 2" key="2">
    <citation type="journal article" date="2022" name="Mol. Ecol. Resour.">
        <title>The genomes of chicory, endive, great burdock and yacon provide insights into Asteraceae paleo-polyploidization history and plant inulin production.</title>
        <authorList>
            <person name="Fan W."/>
            <person name="Wang S."/>
            <person name="Wang H."/>
            <person name="Wang A."/>
            <person name="Jiang F."/>
            <person name="Liu H."/>
            <person name="Zhao H."/>
            <person name="Xu D."/>
            <person name="Zhang Y."/>
        </authorList>
    </citation>
    <scope>NUCLEOTIDE SEQUENCE [LARGE SCALE GENOMIC DNA]</scope>
    <source>
        <strain evidence="2">cv. Yunnan</strain>
        <tissue evidence="1">Leaves</tissue>
    </source>
</reference>
<proteinExistence type="predicted"/>
<reference evidence="2" key="1">
    <citation type="journal article" date="2022" name="Mol. Ecol. Resour.">
        <title>The genomes of chicory, endive, great burdock and yacon provide insights into Asteraceae palaeo-polyploidization history and plant inulin production.</title>
        <authorList>
            <person name="Fan W."/>
            <person name="Wang S."/>
            <person name="Wang H."/>
            <person name="Wang A."/>
            <person name="Jiang F."/>
            <person name="Liu H."/>
            <person name="Zhao H."/>
            <person name="Xu D."/>
            <person name="Zhang Y."/>
        </authorList>
    </citation>
    <scope>NUCLEOTIDE SEQUENCE [LARGE SCALE GENOMIC DNA]</scope>
    <source>
        <strain evidence="2">cv. Yunnan</strain>
    </source>
</reference>
<name>A0ACB9JFX6_9ASTR</name>
<comment type="caution">
    <text evidence="1">The sequence shown here is derived from an EMBL/GenBank/DDBJ whole genome shotgun (WGS) entry which is preliminary data.</text>
</comment>
<evidence type="ECO:0000313" key="2">
    <source>
        <dbReference type="Proteomes" id="UP001056120"/>
    </source>
</evidence>
<gene>
    <name evidence="1" type="ORF">L1987_13020</name>
</gene>